<protein>
    <submittedName>
        <fullName evidence="2">tRNA (Adenosine(37)-N6)-threonylcarbamoyltransferase complex dimerization subunit type 1 TsaB</fullName>
    </submittedName>
</protein>
<evidence type="ECO:0000259" key="1">
    <source>
        <dbReference type="Pfam" id="PF00814"/>
    </source>
</evidence>
<sequence length="111" mass="11376">MILALDTAAPEGGVALLHDSKIVSADLGPLGKHAELVVTRVEELLQQMNSQPKDVSSVVVNVGPGSFTGIRIGIAAALGFAESLEVPAGGLGGLSIQAWAWMLAHPESLPN</sequence>
<evidence type="ECO:0000313" key="3">
    <source>
        <dbReference type="Proteomes" id="UP000547674"/>
    </source>
</evidence>
<gene>
    <name evidence="2" type="primary">tsaB</name>
    <name evidence="2" type="ORF">HKN21_09440</name>
</gene>
<dbReference type="NCBIfam" id="TIGR03725">
    <property type="entry name" value="T6A_YeaZ"/>
    <property type="match status" value="1"/>
</dbReference>
<dbReference type="SUPFAM" id="SSF53067">
    <property type="entry name" value="Actin-like ATPase domain"/>
    <property type="match status" value="1"/>
</dbReference>
<feature type="domain" description="Gcp-like" evidence="1">
    <location>
        <begin position="32"/>
        <end position="96"/>
    </location>
</feature>
<dbReference type="GO" id="GO:0016740">
    <property type="term" value="F:transferase activity"/>
    <property type="evidence" value="ECO:0007669"/>
    <property type="project" value="UniProtKB-KW"/>
</dbReference>
<evidence type="ECO:0000313" key="2">
    <source>
        <dbReference type="EMBL" id="NNF06971.1"/>
    </source>
</evidence>
<dbReference type="InterPro" id="IPR000905">
    <property type="entry name" value="Gcp-like_dom"/>
</dbReference>
<dbReference type="AlphaFoldDB" id="A0A7Y2E888"/>
<dbReference type="GO" id="GO:0002949">
    <property type="term" value="P:tRNA threonylcarbamoyladenosine modification"/>
    <property type="evidence" value="ECO:0007669"/>
    <property type="project" value="InterPro"/>
</dbReference>
<dbReference type="EMBL" id="JABDJR010000375">
    <property type="protein sequence ID" value="NNF06971.1"/>
    <property type="molecule type" value="Genomic_DNA"/>
</dbReference>
<proteinExistence type="predicted"/>
<organism evidence="2 3">
    <name type="scientific">Eiseniibacteriota bacterium</name>
    <dbReference type="NCBI Taxonomy" id="2212470"/>
    <lineage>
        <taxon>Bacteria</taxon>
        <taxon>Candidatus Eiseniibacteriota</taxon>
    </lineage>
</organism>
<keyword evidence="2" id="KW-0808">Transferase</keyword>
<dbReference type="Proteomes" id="UP000547674">
    <property type="component" value="Unassembled WGS sequence"/>
</dbReference>
<comment type="caution">
    <text evidence="2">The sequence shown here is derived from an EMBL/GenBank/DDBJ whole genome shotgun (WGS) entry which is preliminary data.</text>
</comment>
<feature type="non-terminal residue" evidence="2">
    <location>
        <position position="111"/>
    </location>
</feature>
<reference evidence="2 3" key="1">
    <citation type="submission" date="2020-03" db="EMBL/GenBank/DDBJ databases">
        <title>Metabolic flexibility allows generalist bacteria to become dominant in a frequently disturbed ecosystem.</title>
        <authorList>
            <person name="Chen Y.-J."/>
            <person name="Leung P.M."/>
            <person name="Bay S.K."/>
            <person name="Hugenholtz P."/>
            <person name="Kessler A.J."/>
            <person name="Shelley G."/>
            <person name="Waite D.W."/>
            <person name="Cook P.L."/>
            <person name="Greening C."/>
        </authorList>
    </citation>
    <scope>NUCLEOTIDE SEQUENCE [LARGE SCALE GENOMIC DNA]</scope>
    <source>
        <strain evidence="2">SS_bin_28</strain>
    </source>
</reference>
<dbReference type="Pfam" id="PF00814">
    <property type="entry name" value="TsaD"/>
    <property type="match status" value="1"/>
</dbReference>
<dbReference type="InterPro" id="IPR022496">
    <property type="entry name" value="T6A_TsaB"/>
</dbReference>
<accession>A0A7Y2E888</accession>
<dbReference type="Gene3D" id="3.30.420.40">
    <property type="match status" value="2"/>
</dbReference>
<name>A0A7Y2E888_UNCEI</name>
<dbReference type="InterPro" id="IPR043129">
    <property type="entry name" value="ATPase_NBD"/>
</dbReference>